<evidence type="ECO:0000256" key="1">
    <source>
        <dbReference type="SAM" id="MobiDB-lite"/>
    </source>
</evidence>
<evidence type="ECO:0000313" key="4">
    <source>
        <dbReference type="Proteomes" id="UP000305709"/>
    </source>
</evidence>
<proteinExistence type="predicted"/>
<organism evidence="3 4">
    <name type="scientific">Rubellimicrobium roseum</name>
    <dbReference type="NCBI Taxonomy" id="687525"/>
    <lineage>
        <taxon>Bacteria</taxon>
        <taxon>Pseudomonadati</taxon>
        <taxon>Pseudomonadota</taxon>
        <taxon>Alphaproteobacteria</taxon>
        <taxon>Rhodobacterales</taxon>
        <taxon>Roseobacteraceae</taxon>
        <taxon>Rubellimicrobium</taxon>
    </lineage>
</organism>
<gene>
    <name evidence="3" type="ORF">FHG71_19365</name>
</gene>
<evidence type="ECO:0000313" key="3">
    <source>
        <dbReference type="EMBL" id="TNC63544.1"/>
    </source>
</evidence>
<comment type="caution">
    <text evidence="3">The sequence shown here is derived from an EMBL/GenBank/DDBJ whole genome shotgun (WGS) entry which is preliminary data.</text>
</comment>
<reference evidence="3 4" key="1">
    <citation type="submission" date="2019-06" db="EMBL/GenBank/DDBJ databases">
        <authorList>
            <person name="Jiang L."/>
        </authorList>
    </citation>
    <scope>NUCLEOTIDE SEQUENCE [LARGE SCALE GENOMIC DNA]</scope>
    <source>
        <strain evidence="3 4">YIM 48858</strain>
    </source>
</reference>
<protein>
    <submittedName>
        <fullName evidence="3">Uncharacterized protein</fullName>
    </submittedName>
</protein>
<feature type="compositionally biased region" description="Pro residues" evidence="1">
    <location>
        <begin position="81"/>
        <end position="91"/>
    </location>
</feature>
<feature type="transmembrane region" description="Helical" evidence="2">
    <location>
        <begin position="6"/>
        <end position="25"/>
    </location>
</feature>
<evidence type="ECO:0000256" key="2">
    <source>
        <dbReference type="SAM" id="Phobius"/>
    </source>
</evidence>
<dbReference type="EMBL" id="VDFV01000049">
    <property type="protein sequence ID" value="TNC63544.1"/>
    <property type="molecule type" value="Genomic_DNA"/>
</dbReference>
<keyword evidence="2" id="KW-0812">Transmembrane</keyword>
<accession>A0A5C4N7L9</accession>
<dbReference type="Proteomes" id="UP000305709">
    <property type="component" value="Unassembled WGS sequence"/>
</dbReference>
<sequence>MIRQPLYVIVPGLLLALGAGGMMAYRQFVAEPPPAAAPAGPVAGLAAAAAAASSLIEAAPFEAVRNLAPTATPVEGAPAPASEPPAEPLEPAPEAEGAEETRKPPAVRHGAEGLGGSGDFSCAIEAGVRRCRSGD</sequence>
<dbReference type="AlphaFoldDB" id="A0A5C4N7L9"/>
<name>A0A5C4N7L9_9RHOB</name>
<feature type="region of interest" description="Disordered" evidence="1">
    <location>
        <begin position="70"/>
        <end position="121"/>
    </location>
</feature>
<keyword evidence="4" id="KW-1185">Reference proteome</keyword>
<keyword evidence="2" id="KW-1133">Transmembrane helix</keyword>
<keyword evidence="2" id="KW-0472">Membrane</keyword>
<dbReference type="RefSeq" id="WP_139083345.1">
    <property type="nucleotide sequence ID" value="NZ_VDFV01000049.1"/>
</dbReference>